<dbReference type="RefSeq" id="WP_238107087.1">
    <property type="nucleotide sequence ID" value="NZ_JAQQPZ010000003.1"/>
</dbReference>
<gene>
    <name evidence="1" type="ORF">PQR79_05885</name>
</gene>
<dbReference type="Proteomes" id="UP001213691">
    <property type="component" value="Unassembled WGS sequence"/>
</dbReference>
<evidence type="ECO:0000313" key="1">
    <source>
        <dbReference type="EMBL" id="MDD8058662.1"/>
    </source>
</evidence>
<comment type="caution">
    <text evidence="1">The sequence shown here is derived from an EMBL/GenBank/DDBJ whole genome shotgun (WGS) entry which is preliminary data.</text>
</comment>
<protein>
    <recommendedName>
        <fullName evidence="3">Pseudaminic acid biosynthesis-associated methylase</fullName>
    </recommendedName>
</protein>
<dbReference type="InterPro" id="IPR029063">
    <property type="entry name" value="SAM-dependent_MTases_sf"/>
</dbReference>
<dbReference type="EMBL" id="JAQQPZ010000003">
    <property type="protein sequence ID" value="MDD8058662.1"/>
    <property type="molecule type" value="Genomic_DNA"/>
</dbReference>
<dbReference type="InterPro" id="IPR020027">
    <property type="entry name" value="Pseudamin_synth-assoc_MeTrfase"/>
</dbReference>
<dbReference type="SUPFAM" id="SSF53335">
    <property type="entry name" value="S-adenosyl-L-methionine-dependent methyltransferases"/>
    <property type="match status" value="1"/>
</dbReference>
<dbReference type="NCBIfam" id="TIGR03587">
    <property type="entry name" value="Pse_Me-ase"/>
    <property type="match status" value="1"/>
</dbReference>
<dbReference type="Gene3D" id="3.40.50.150">
    <property type="entry name" value="Vaccinia Virus protein VP39"/>
    <property type="match status" value="1"/>
</dbReference>
<accession>A0ABT5TJ78</accession>
<name>A0ABT5TJ78_9GAMM</name>
<organism evidence="1 2">
    <name type="scientific">Shewanella metallivivens</name>
    <dbReference type="NCBI Taxonomy" id="2872342"/>
    <lineage>
        <taxon>Bacteria</taxon>
        <taxon>Pseudomonadati</taxon>
        <taxon>Pseudomonadota</taxon>
        <taxon>Gammaproteobacteria</taxon>
        <taxon>Alteromonadales</taxon>
        <taxon>Shewanellaceae</taxon>
        <taxon>Shewanella</taxon>
    </lineage>
</organism>
<evidence type="ECO:0000313" key="2">
    <source>
        <dbReference type="Proteomes" id="UP001213691"/>
    </source>
</evidence>
<reference evidence="1 2" key="1">
    <citation type="submission" date="2023-02" db="EMBL/GenBank/DDBJ databases">
        <title>Genome sequence of Shewanella metallivivens ER-Te-42B-Light, sp. nov., enriched from sulfide tube worms (Riftia pachyptila) isolated from Explorer Ridge in the Pacific Ocean.</title>
        <authorList>
            <person name="Maltman C."/>
            <person name="Kuzyk S.B."/>
            <person name="Kyndt J.A."/>
            <person name="Yurkov V."/>
        </authorList>
    </citation>
    <scope>NUCLEOTIDE SEQUENCE [LARGE SCALE GENOMIC DNA]</scope>
    <source>
        <strain evidence="1 2">ER-Te-42B-Light</strain>
    </source>
</reference>
<evidence type="ECO:0008006" key="3">
    <source>
        <dbReference type="Google" id="ProtNLM"/>
    </source>
</evidence>
<sequence length="207" mass="23925">MNYKTEQEAFWAGEFGDDYLERNQGKQIIASNIALFTKVLAHINSPKSIIEFGSNVGLNLEALSILLPEVELSAIEINAKAVETLKRFNNLKVYHSSILDFTPKSTHELAIIKGVLIHINPFELQNVYEKLYVSSDRYICISEYYNPTPVETNYRGHDGRLFKRDFAGEMLDKYPDLKLVDYGFVYHRDLNFPQDDMTWFLLEKCAQ</sequence>
<keyword evidence="2" id="KW-1185">Reference proteome</keyword>
<proteinExistence type="predicted"/>